<dbReference type="PANTHER" id="PTHR35004:SF7">
    <property type="entry name" value="INTEGRASE PROTEIN"/>
    <property type="match status" value="1"/>
</dbReference>
<evidence type="ECO:0000259" key="2">
    <source>
        <dbReference type="PROSITE" id="PS50994"/>
    </source>
</evidence>
<name>A0ABM8WUZ7_9BURK</name>
<dbReference type="SUPFAM" id="SSF53098">
    <property type="entry name" value="Ribonuclease H-like"/>
    <property type="match status" value="1"/>
</dbReference>
<dbReference type="Proteomes" id="UP000721236">
    <property type="component" value="Unassembled WGS sequence"/>
</dbReference>
<dbReference type="Gene3D" id="3.30.420.10">
    <property type="entry name" value="Ribonuclease H-like superfamily/Ribonuclease H"/>
    <property type="match status" value="1"/>
</dbReference>
<gene>
    <name evidence="3" type="ORF">LMG21510_01605</name>
</gene>
<feature type="region of interest" description="Disordered" evidence="1">
    <location>
        <begin position="235"/>
        <end position="316"/>
    </location>
</feature>
<proteinExistence type="predicted"/>
<dbReference type="InterPro" id="IPR001584">
    <property type="entry name" value="Integrase_cat-core"/>
</dbReference>
<dbReference type="NCBIfam" id="NF033594">
    <property type="entry name" value="transpos_ISNCY_2"/>
    <property type="match status" value="1"/>
</dbReference>
<evidence type="ECO:0000313" key="4">
    <source>
        <dbReference type="Proteomes" id="UP000721236"/>
    </source>
</evidence>
<evidence type="ECO:0000256" key="1">
    <source>
        <dbReference type="SAM" id="MobiDB-lite"/>
    </source>
</evidence>
<sequence>MQLLFVPTESTFSYFAATRAYLERHGKPVAFYSDKASVFRVNAKDGPDGRGYTQFGRALFELNIDILCANSSQAKGRVERMNGTLQDRLVKELRLRGIDSPAAANAYAPAFIADFNARFAKVPRSDFDAHRPVRGDEDLTRIFTWREWRKVSQNLTLQYDRLLYLIADDRDRRMLIDKYIEVAEYPDGRIQLWADGASLPYVLYGRLSDVDQGAIVENKRLGHALRIAQRVQEMRDNRRIETTPSRTLLGQPPKHRPGRPLPGTKSQRQLNEEDLRRVIKELAPPPHPVDAASPTASTTVPRKPGKRRKTRTPTLH</sequence>
<dbReference type="InterPro" id="IPR036397">
    <property type="entry name" value="RNaseH_sf"/>
</dbReference>
<feature type="domain" description="Integrase catalytic" evidence="2">
    <location>
        <begin position="1"/>
        <end position="140"/>
    </location>
</feature>
<keyword evidence="4" id="KW-1185">Reference proteome</keyword>
<organism evidence="3 4">
    <name type="scientific">Cupriavidus respiraculi</name>
    <dbReference type="NCBI Taxonomy" id="195930"/>
    <lineage>
        <taxon>Bacteria</taxon>
        <taxon>Pseudomonadati</taxon>
        <taxon>Pseudomonadota</taxon>
        <taxon>Betaproteobacteria</taxon>
        <taxon>Burkholderiales</taxon>
        <taxon>Burkholderiaceae</taxon>
        <taxon>Cupriavidus</taxon>
    </lineage>
</organism>
<dbReference type="PANTHER" id="PTHR35004">
    <property type="entry name" value="TRANSPOSASE RV3428C-RELATED"/>
    <property type="match status" value="1"/>
</dbReference>
<comment type="caution">
    <text evidence="3">The sequence shown here is derived from an EMBL/GenBank/DDBJ whole genome shotgun (WGS) entry which is preliminary data.</text>
</comment>
<protein>
    <submittedName>
        <fullName evidence="3">ISNCY family transposase ISBcen27</fullName>
    </submittedName>
</protein>
<accession>A0ABM8WUZ7</accession>
<reference evidence="3 4" key="1">
    <citation type="submission" date="2021-08" db="EMBL/GenBank/DDBJ databases">
        <authorList>
            <person name="Peeters C."/>
        </authorList>
    </citation>
    <scope>NUCLEOTIDE SEQUENCE [LARGE SCALE GENOMIC DNA]</scope>
    <source>
        <strain evidence="3 4">LMG 21510</strain>
    </source>
</reference>
<dbReference type="PROSITE" id="PS50994">
    <property type="entry name" value="INTEGRASE"/>
    <property type="match status" value="1"/>
</dbReference>
<dbReference type="EMBL" id="CAJZAH010000002">
    <property type="protein sequence ID" value="CAG9171309.1"/>
    <property type="molecule type" value="Genomic_DNA"/>
</dbReference>
<feature type="compositionally biased region" description="Basic residues" evidence="1">
    <location>
        <begin position="303"/>
        <end position="316"/>
    </location>
</feature>
<feature type="compositionally biased region" description="Basic and acidic residues" evidence="1">
    <location>
        <begin position="270"/>
        <end position="280"/>
    </location>
</feature>
<evidence type="ECO:0000313" key="3">
    <source>
        <dbReference type="EMBL" id="CAG9171309.1"/>
    </source>
</evidence>
<dbReference type="InterPro" id="IPR012337">
    <property type="entry name" value="RNaseH-like_sf"/>
</dbReference>
<dbReference type="InterPro" id="IPR047797">
    <property type="entry name" value="ISNCY_transpos"/>
</dbReference>